<evidence type="ECO:0000313" key="2">
    <source>
        <dbReference type="Proteomes" id="UP000476332"/>
    </source>
</evidence>
<gene>
    <name evidence="1" type="ORF">GTW51_10110</name>
</gene>
<dbReference type="AlphaFoldDB" id="A0A6L9MGV2"/>
<keyword evidence="2" id="KW-1185">Reference proteome</keyword>
<sequence length="77" mass="8078">MSARREKLLAAAHQASVATEVLLRVASEGGEVDEDTLEKLADAAKILIEADVMAEDAAGETGQLHAALSKFLEGWAS</sequence>
<accession>A0A6L9MGV2</accession>
<protein>
    <submittedName>
        <fullName evidence="1">Uncharacterized protein</fullName>
    </submittedName>
</protein>
<comment type="caution">
    <text evidence="1">The sequence shown here is derived from an EMBL/GenBank/DDBJ whole genome shotgun (WGS) entry which is preliminary data.</text>
</comment>
<dbReference type="RefSeq" id="WP_163043812.1">
    <property type="nucleotide sequence ID" value="NZ_JAAAMJ010000006.1"/>
</dbReference>
<organism evidence="1 2">
    <name type="scientific">Aurantimonas aggregata</name>
    <dbReference type="NCBI Taxonomy" id="2047720"/>
    <lineage>
        <taxon>Bacteria</taxon>
        <taxon>Pseudomonadati</taxon>
        <taxon>Pseudomonadota</taxon>
        <taxon>Alphaproteobacteria</taxon>
        <taxon>Hyphomicrobiales</taxon>
        <taxon>Aurantimonadaceae</taxon>
        <taxon>Aurantimonas</taxon>
    </lineage>
</organism>
<dbReference type="EMBL" id="JAAAMJ010000006">
    <property type="protein sequence ID" value="NDV87055.1"/>
    <property type="molecule type" value="Genomic_DNA"/>
</dbReference>
<dbReference type="Proteomes" id="UP000476332">
    <property type="component" value="Unassembled WGS sequence"/>
</dbReference>
<reference evidence="1 2" key="1">
    <citation type="submission" date="2020-01" db="EMBL/GenBank/DDBJ databases">
        <title>Genomes of bacteria type strains.</title>
        <authorList>
            <person name="Chen J."/>
            <person name="Zhu S."/>
            <person name="Chen J."/>
        </authorList>
    </citation>
    <scope>NUCLEOTIDE SEQUENCE [LARGE SCALE GENOMIC DNA]</scope>
    <source>
        <strain evidence="1 2">KCTC 52919</strain>
    </source>
</reference>
<name>A0A6L9MGV2_9HYPH</name>
<evidence type="ECO:0000313" key="1">
    <source>
        <dbReference type="EMBL" id="NDV87055.1"/>
    </source>
</evidence>
<proteinExistence type="predicted"/>